<proteinExistence type="predicted"/>
<name>A0A381SWH6_9ZZZZ</name>
<dbReference type="GO" id="GO:0042392">
    <property type="term" value="F:sphingosine-1-phosphate phosphatase activity"/>
    <property type="evidence" value="ECO:0007669"/>
    <property type="project" value="TreeGrafter"/>
</dbReference>
<feature type="transmembrane region" description="Helical" evidence="1">
    <location>
        <begin position="156"/>
        <end position="177"/>
    </location>
</feature>
<dbReference type="SUPFAM" id="SSF48317">
    <property type="entry name" value="Acid phosphatase/Vanadium-dependent haloperoxidase"/>
    <property type="match status" value="1"/>
</dbReference>
<keyword evidence="1" id="KW-1133">Transmembrane helix</keyword>
<gene>
    <name evidence="3" type="ORF">METZ01_LOCUS60663</name>
</gene>
<dbReference type="SMART" id="SM00014">
    <property type="entry name" value="acidPPc"/>
    <property type="match status" value="1"/>
</dbReference>
<dbReference type="InterPro" id="IPR036938">
    <property type="entry name" value="PAP2/HPO_sf"/>
</dbReference>
<protein>
    <recommendedName>
        <fullName evidence="2">Phosphatidic acid phosphatase type 2/haloperoxidase domain-containing protein</fullName>
    </recommendedName>
</protein>
<evidence type="ECO:0000256" key="1">
    <source>
        <dbReference type="SAM" id="Phobius"/>
    </source>
</evidence>
<dbReference type="PANTHER" id="PTHR14969:SF13">
    <property type="entry name" value="AT30094P"/>
    <property type="match status" value="1"/>
</dbReference>
<feature type="transmembrane region" description="Helical" evidence="1">
    <location>
        <begin position="134"/>
        <end position="150"/>
    </location>
</feature>
<evidence type="ECO:0000313" key="3">
    <source>
        <dbReference type="EMBL" id="SVA07809.1"/>
    </source>
</evidence>
<feature type="transmembrane region" description="Helical" evidence="1">
    <location>
        <begin position="106"/>
        <end position="127"/>
    </location>
</feature>
<dbReference type="PANTHER" id="PTHR14969">
    <property type="entry name" value="SPHINGOSINE-1-PHOSPHATE PHOSPHOHYDROLASE"/>
    <property type="match status" value="1"/>
</dbReference>
<evidence type="ECO:0000259" key="2">
    <source>
        <dbReference type="SMART" id="SM00014"/>
    </source>
</evidence>
<keyword evidence="1" id="KW-0812">Transmembrane</keyword>
<dbReference type="Gene3D" id="1.20.144.10">
    <property type="entry name" value="Phosphatidic acid phosphatase type 2/haloperoxidase"/>
    <property type="match status" value="2"/>
</dbReference>
<feature type="domain" description="Phosphatidic acid phosphatase type 2/haloperoxidase" evidence="2">
    <location>
        <begin position="61"/>
        <end position="171"/>
    </location>
</feature>
<feature type="transmembrane region" description="Helical" evidence="1">
    <location>
        <begin position="38"/>
        <end position="54"/>
    </location>
</feature>
<dbReference type="InterPro" id="IPR000326">
    <property type="entry name" value="PAP2/HPO"/>
</dbReference>
<dbReference type="EMBL" id="UINC01003611">
    <property type="protein sequence ID" value="SVA07809.1"/>
    <property type="molecule type" value="Genomic_DNA"/>
</dbReference>
<dbReference type="AlphaFoldDB" id="A0A381SWH6"/>
<dbReference type="Pfam" id="PF01569">
    <property type="entry name" value="PAP2"/>
    <property type="match status" value="1"/>
</dbReference>
<sequence length="200" mass="22983">MLQGLQNLDKTILLWVHNYLSNTALDWLMPLITEQDNWILPILVLIFYLGFKAEKRGKITLVLLILTIILTDSICAQILKPFIERVRPSHLNMEGLNLLVSKGGKWSMPSNHAANIFAFAVILSYFYEKAKFPVFSLAFMVAFSRIYVGVHYPGDVIVGSILGYGIAWTILTLWVILKMRELKRGETWVWYESSPPVFKY</sequence>
<keyword evidence="1" id="KW-0472">Membrane</keyword>
<organism evidence="3">
    <name type="scientific">marine metagenome</name>
    <dbReference type="NCBI Taxonomy" id="408172"/>
    <lineage>
        <taxon>unclassified sequences</taxon>
        <taxon>metagenomes</taxon>
        <taxon>ecological metagenomes</taxon>
    </lineage>
</organism>
<reference evidence="3" key="1">
    <citation type="submission" date="2018-05" db="EMBL/GenBank/DDBJ databases">
        <authorList>
            <person name="Lanie J.A."/>
            <person name="Ng W.-L."/>
            <person name="Kazmierczak K.M."/>
            <person name="Andrzejewski T.M."/>
            <person name="Davidsen T.M."/>
            <person name="Wayne K.J."/>
            <person name="Tettelin H."/>
            <person name="Glass J.I."/>
            <person name="Rusch D."/>
            <person name="Podicherti R."/>
            <person name="Tsui H.-C.T."/>
            <person name="Winkler M.E."/>
        </authorList>
    </citation>
    <scope>NUCLEOTIDE SEQUENCE</scope>
</reference>
<accession>A0A381SWH6</accession>
<feature type="transmembrane region" description="Helical" evidence="1">
    <location>
        <begin position="61"/>
        <end position="83"/>
    </location>
</feature>